<sequence length="423" mass="48989">MEHLLQFVWKHKLFPLTPLHTTQGQTVEVIDPGLPNPDAGPDFFNAKIKIDGILWVGNVEIHVHASDWKRHHHHQDRAYDSVILHVASDIDAETFRTDGTPIPQMELHYPPYLLDNYRELIETSHYPACYRLIPRLPKLLLHSWLSSLQTERFEQKTQRIQAQLTQSKGDWEQAFFLTLARNFGFGTNSDAFEQWAQTIPLQAVNKHRDNLFQIEAIFFGQAGLLQELPSDDYSAQLTKEYAYLAHKFELQPSEHLRWKMLRMRPGNFPHVRIAQLANLYHRSQGMLSQLLLASTVKELRDLLRGGTSLYWLTHYVFGESSPARPKTLSDASIDLLIINTVVPFLYAYGKHKGEERLTERAGNLLEQLKPENNYIIRLWKECGLQAAHAGDSQALIQLKKNYCDTKKCLFCRIGYEYFKKKEG</sequence>
<gene>
    <name evidence="2" type="ORF">DWY14_02150</name>
    <name evidence="1" type="ORF">DXD04_00465</name>
</gene>
<keyword evidence="3" id="KW-1185">Reference proteome</keyword>
<dbReference type="RefSeq" id="WP_117670019.1">
    <property type="nucleotide sequence ID" value="NZ_CABOGR010000001.1"/>
</dbReference>
<comment type="caution">
    <text evidence="1">The sequence shown here is derived from an EMBL/GenBank/DDBJ whole genome shotgun (WGS) entry which is preliminary data.</text>
</comment>
<protein>
    <submittedName>
        <fullName evidence="1">DUF2851 family protein</fullName>
    </submittedName>
</protein>
<evidence type="ECO:0000313" key="3">
    <source>
        <dbReference type="Proteomes" id="UP000260862"/>
    </source>
</evidence>
<dbReference type="Proteomes" id="UP000285750">
    <property type="component" value="Unassembled WGS sequence"/>
</dbReference>
<dbReference type="EMBL" id="QRUY01000003">
    <property type="protein sequence ID" value="RGS09925.1"/>
    <property type="molecule type" value="Genomic_DNA"/>
</dbReference>
<dbReference type="InterPro" id="IPR021272">
    <property type="entry name" value="DUF2851"/>
</dbReference>
<dbReference type="Pfam" id="PF11013">
    <property type="entry name" value="DUF2851"/>
    <property type="match status" value="1"/>
</dbReference>
<evidence type="ECO:0000313" key="1">
    <source>
        <dbReference type="EMBL" id="RGK58411.1"/>
    </source>
</evidence>
<evidence type="ECO:0000313" key="2">
    <source>
        <dbReference type="EMBL" id="RGS09925.1"/>
    </source>
</evidence>
<name>A0A3E4N8P8_9BACT</name>
<dbReference type="Proteomes" id="UP000260862">
    <property type="component" value="Unassembled WGS sequence"/>
</dbReference>
<dbReference type="EMBL" id="QSQT01000001">
    <property type="protein sequence ID" value="RGK58411.1"/>
    <property type="molecule type" value="Genomic_DNA"/>
</dbReference>
<accession>A0A3E4N8P8</accession>
<reference evidence="3 4" key="1">
    <citation type="submission" date="2018-08" db="EMBL/GenBank/DDBJ databases">
        <title>A genome reference for cultivated species of the human gut microbiota.</title>
        <authorList>
            <person name="Zou Y."/>
            <person name="Xue W."/>
            <person name="Luo G."/>
        </authorList>
    </citation>
    <scope>NUCLEOTIDE SEQUENCE [LARGE SCALE GENOMIC DNA]</scope>
    <source>
        <strain evidence="2 4">AF24-16AC</strain>
        <strain evidence="1 3">TF10-3AC</strain>
    </source>
</reference>
<dbReference type="AlphaFoldDB" id="A0A3E4N8P8"/>
<organism evidence="1 3">
    <name type="scientific">Phocaeicola plebeius</name>
    <dbReference type="NCBI Taxonomy" id="310297"/>
    <lineage>
        <taxon>Bacteria</taxon>
        <taxon>Pseudomonadati</taxon>
        <taxon>Bacteroidota</taxon>
        <taxon>Bacteroidia</taxon>
        <taxon>Bacteroidales</taxon>
        <taxon>Bacteroidaceae</taxon>
        <taxon>Phocaeicola</taxon>
    </lineage>
</organism>
<proteinExistence type="predicted"/>
<evidence type="ECO:0000313" key="4">
    <source>
        <dbReference type="Proteomes" id="UP000285750"/>
    </source>
</evidence>